<dbReference type="PANTHER" id="PTHR15462">
    <property type="entry name" value="SERINE PROTEASE"/>
    <property type="match status" value="1"/>
</dbReference>
<keyword evidence="2" id="KW-0843">Virulence</keyword>
<dbReference type="Gene3D" id="2.40.10.10">
    <property type="entry name" value="Trypsin-like serine proteases"/>
    <property type="match status" value="2"/>
</dbReference>
<protein>
    <submittedName>
        <fullName evidence="6">Unnamed protein product</fullName>
    </submittedName>
</protein>
<dbReference type="InterPro" id="IPR043504">
    <property type="entry name" value="Peptidase_S1_PA_chymotrypsin"/>
</dbReference>
<organism evidence="6 7">
    <name type="scientific">Phytophthora lilii</name>
    <dbReference type="NCBI Taxonomy" id="2077276"/>
    <lineage>
        <taxon>Eukaryota</taxon>
        <taxon>Sar</taxon>
        <taxon>Stramenopiles</taxon>
        <taxon>Oomycota</taxon>
        <taxon>Peronosporomycetes</taxon>
        <taxon>Peronosporales</taxon>
        <taxon>Peronosporaceae</taxon>
        <taxon>Phytophthora</taxon>
    </lineage>
</organism>
<feature type="compositionally biased region" description="Low complexity" evidence="3">
    <location>
        <begin position="334"/>
        <end position="364"/>
    </location>
</feature>
<dbReference type="PANTHER" id="PTHR15462:SF8">
    <property type="entry name" value="SERINE PROTEASE"/>
    <property type="match status" value="1"/>
</dbReference>
<keyword evidence="4" id="KW-0472">Membrane</keyword>
<dbReference type="SUPFAM" id="SSF50494">
    <property type="entry name" value="Trypsin-like serine proteases"/>
    <property type="match status" value="1"/>
</dbReference>
<reference evidence="6" key="1">
    <citation type="submission" date="2023-04" db="EMBL/GenBank/DDBJ databases">
        <title>Phytophthora lilii NBRC 32176.</title>
        <authorList>
            <person name="Ichikawa N."/>
            <person name="Sato H."/>
            <person name="Tonouchi N."/>
        </authorList>
    </citation>
    <scope>NUCLEOTIDE SEQUENCE</scope>
    <source>
        <strain evidence="6">NBRC 32176</strain>
    </source>
</reference>
<dbReference type="GO" id="GO:0004252">
    <property type="term" value="F:serine-type endopeptidase activity"/>
    <property type="evidence" value="ECO:0007669"/>
    <property type="project" value="InterPro"/>
</dbReference>
<keyword evidence="4" id="KW-0812">Transmembrane</keyword>
<evidence type="ECO:0000256" key="4">
    <source>
        <dbReference type="SAM" id="Phobius"/>
    </source>
</evidence>
<dbReference type="Pfam" id="PF00089">
    <property type="entry name" value="Trypsin"/>
    <property type="match status" value="1"/>
</dbReference>
<accession>A0A9W6TUM2</accession>
<keyword evidence="4" id="KW-1133">Transmembrane helix</keyword>
<evidence type="ECO:0000256" key="3">
    <source>
        <dbReference type="SAM" id="MobiDB-lite"/>
    </source>
</evidence>
<keyword evidence="7" id="KW-1185">Reference proteome</keyword>
<gene>
    <name evidence="6" type="ORF">Plil01_000781800</name>
</gene>
<evidence type="ECO:0000256" key="1">
    <source>
        <dbReference type="ARBA" id="ARBA00022729"/>
    </source>
</evidence>
<dbReference type="EMBL" id="BSXW01000367">
    <property type="protein sequence ID" value="GMF20191.1"/>
    <property type="molecule type" value="Genomic_DNA"/>
</dbReference>
<evidence type="ECO:0000259" key="5">
    <source>
        <dbReference type="Pfam" id="PF00089"/>
    </source>
</evidence>
<feature type="transmembrane region" description="Helical" evidence="4">
    <location>
        <begin position="401"/>
        <end position="428"/>
    </location>
</feature>
<comment type="caution">
    <text evidence="6">The sequence shown here is derived from an EMBL/GenBank/DDBJ whole genome shotgun (WGS) entry which is preliminary data.</text>
</comment>
<sequence length="435" mass="46454">MGTFAIQGSDEEVATPHNVNCTTTTALDMKSALCPLARRCRTSQVLWVVLVVCVLYLSDARGTTAATESSIQRNLRQSVDASLEKGNRELSVFGKDGRQHVVDPALYPYSAVGLLRWNDNVTCTATLVAPKIVLTAAECVLNADGKLREAQGTSVFSLPQTIGTHKASVTQVYKQSDFWTKWMHNTYVLIELDNELGRAYGVLHLPTTSAFRQDAAMKVQLVGYGSNGEAGECFQLCTIHFPSEFNGPDYMLHHDCDVSAKRSPGSPMLIRSTDLETYIVGFHTNAIGDDQTETTVTKTYPSYNDTVANRGVLGSFVQPHLSFLLQQAESSSTSTDVSSDVNTPHSASSSSPSSSYFVSSASNSGIDSQGHDDQADAGASKALAPPSAASSSAETSVAAPALGIAATAAYSCIGLVCASWLAIIFIAARRIRSNR</sequence>
<feature type="region of interest" description="Disordered" evidence="3">
    <location>
        <begin position="334"/>
        <end position="386"/>
    </location>
</feature>
<keyword evidence="1" id="KW-0732">Signal</keyword>
<dbReference type="AlphaFoldDB" id="A0A9W6TUM2"/>
<evidence type="ECO:0000256" key="2">
    <source>
        <dbReference type="ARBA" id="ARBA00023026"/>
    </source>
</evidence>
<proteinExistence type="predicted"/>
<dbReference type="InterPro" id="IPR001254">
    <property type="entry name" value="Trypsin_dom"/>
</dbReference>
<feature type="compositionally biased region" description="Low complexity" evidence="3">
    <location>
        <begin position="377"/>
        <end position="386"/>
    </location>
</feature>
<dbReference type="InterPro" id="IPR009003">
    <property type="entry name" value="Peptidase_S1_PA"/>
</dbReference>
<evidence type="ECO:0000313" key="6">
    <source>
        <dbReference type="EMBL" id="GMF20191.1"/>
    </source>
</evidence>
<evidence type="ECO:0000313" key="7">
    <source>
        <dbReference type="Proteomes" id="UP001165083"/>
    </source>
</evidence>
<dbReference type="OrthoDB" id="10037376at2759"/>
<dbReference type="Proteomes" id="UP001165083">
    <property type="component" value="Unassembled WGS sequence"/>
</dbReference>
<feature type="domain" description="Peptidase S1" evidence="5">
    <location>
        <begin position="108"/>
        <end position="231"/>
    </location>
</feature>
<dbReference type="InterPro" id="IPR050966">
    <property type="entry name" value="Glutamyl_endopeptidase"/>
</dbReference>
<dbReference type="GO" id="GO:0006508">
    <property type="term" value="P:proteolysis"/>
    <property type="evidence" value="ECO:0007669"/>
    <property type="project" value="InterPro"/>
</dbReference>
<name>A0A9W6TUM2_9STRA</name>